<accession>A0ABM2YSM7</accession>
<dbReference type="Proteomes" id="UP000818029">
    <property type="component" value="Chromosome A01"/>
</dbReference>
<evidence type="ECO:0000259" key="2">
    <source>
        <dbReference type="Pfam" id="PF03108"/>
    </source>
</evidence>
<feature type="region of interest" description="Disordered" evidence="1">
    <location>
        <begin position="1"/>
        <end position="34"/>
    </location>
</feature>
<name>A0ABM2YSM7_GOSHI</name>
<dbReference type="Pfam" id="PF03108">
    <property type="entry name" value="DBD_Tnp_Mut"/>
    <property type="match status" value="1"/>
</dbReference>
<dbReference type="GeneID" id="121206246"/>
<evidence type="ECO:0000313" key="3">
    <source>
        <dbReference type="Proteomes" id="UP000818029"/>
    </source>
</evidence>
<evidence type="ECO:0000313" key="4">
    <source>
        <dbReference type="RefSeq" id="XP_040932863.1"/>
    </source>
</evidence>
<feature type="domain" description="Transposase MuDR plant" evidence="2">
    <location>
        <begin position="33"/>
        <end position="98"/>
    </location>
</feature>
<organism evidence="3 4">
    <name type="scientific">Gossypium hirsutum</name>
    <name type="common">Upland cotton</name>
    <name type="synonym">Gossypium mexicanum</name>
    <dbReference type="NCBI Taxonomy" id="3635"/>
    <lineage>
        <taxon>Eukaryota</taxon>
        <taxon>Viridiplantae</taxon>
        <taxon>Streptophyta</taxon>
        <taxon>Embryophyta</taxon>
        <taxon>Tracheophyta</taxon>
        <taxon>Spermatophyta</taxon>
        <taxon>Magnoliopsida</taxon>
        <taxon>eudicotyledons</taxon>
        <taxon>Gunneridae</taxon>
        <taxon>Pentapetalae</taxon>
        <taxon>rosids</taxon>
        <taxon>malvids</taxon>
        <taxon>Malvales</taxon>
        <taxon>Malvaceae</taxon>
        <taxon>Malvoideae</taxon>
        <taxon>Gossypium</taxon>
    </lineage>
</organism>
<feature type="compositionally biased region" description="Acidic residues" evidence="1">
    <location>
        <begin position="1"/>
        <end position="12"/>
    </location>
</feature>
<dbReference type="PANTHER" id="PTHR31973">
    <property type="entry name" value="POLYPROTEIN, PUTATIVE-RELATED"/>
    <property type="match status" value="1"/>
</dbReference>
<proteinExistence type="predicted"/>
<protein>
    <recommendedName>
        <fullName evidence="2">Transposase MuDR plant domain-containing protein</fullName>
    </recommendedName>
</protein>
<dbReference type="InterPro" id="IPR004332">
    <property type="entry name" value="Transposase_MuDR"/>
</dbReference>
<evidence type="ECO:0000256" key="1">
    <source>
        <dbReference type="SAM" id="MobiDB-lite"/>
    </source>
</evidence>
<sequence>MHVDLSQDDTLEFPDLPHRRRDRTSSSMDSGELEVGKEFSNKDSFLGVVKQYSIMNGVNYKVVKSKSDKFKAKCVVQDGTCSWKIMASLRKKTGLWEIKKYKGPYTCVAGVSQDHPKMDSDMLATLILPTVKADPRTLVPVLIANIHGQLRYILSYRKAWIAK</sequence>
<dbReference type="RefSeq" id="XP_040932863.1">
    <property type="nucleotide sequence ID" value="XM_041076929.1"/>
</dbReference>
<keyword evidence="3" id="KW-1185">Reference proteome</keyword>
<dbReference type="PANTHER" id="PTHR31973:SF195">
    <property type="entry name" value="MUDR FAMILY TRANSPOSASE"/>
    <property type="match status" value="1"/>
</dbReference>
<reference evidence="3" key="1">
    <citation type="journal article" date="2020" name="Nat. Genet.">
        <title>Genomic diversifications of five Gossypium allopolyploid species and their impact on cotton improvement.</title>
        <authorList>
            <person name="Chen Z.J."/>
            <person name="Sreedasyam A."/>
            <person name="Ando A."/>
            <person name="Song Q."/>
            <person name="De Santiago L.M."/>
            <person name="Hulse-Kemp A.M."/>
            <person name="Ding M."/>
            <person name="Ye W."/>
            <person name="Kirkbride R.C."/>
            <person name="Jenkins J."/>
            <person name="Plott C."/>
            <person name="Lovell J."/>
            <person name="Lin Y.M."/>
            <person name="Vaughn R."/>
            <person name="Liu B."/>
            <person name="Simpson S."/>
            <person name="Scheffler B.E."/>
            <person name="Wen L."/>
            <person name="Saski C.A."/>
            <person name="Grover C.E."/>
            <person name="Hu G."/>
            <person name="Conover J.L."/>
            <person name="Carlson J.W."/>
            <person name="Shu S."/>
            <person name="Boston L.B."/>
            <person name="Williams M."/>
            <person name="Peterson D.G."/>
            <person name="McGee K."/>
            <person name="Jones D.C."/>
            <person name="Wendel J.F."/>
            <person name="Stelly D.M."/>
            <person name="Grimwood J."/>
            <person name="Schmutz J."/>
        </authorList>
    </citation>
    <scope>NUCLEOTIDE SEQUENCE [LARGE SCALE GENOMIC DNA]</scope>
    <source>
        <strain evidence="3">cv. TM-1</strain>
    </source>
</reference>
<gene>
    <name evidence="4" type="primary">LOC121206246</name>
</gene>
<reference evidence="4" key="2">
    <citation type="submission" date="2025-08" db="UniProtKB">
        <authorList>
            <consortium name="RefSeq"/>
        </authorList>
    </citation>
    <scope>IDENTIFICATION</scope>
</reference>